<sequence length="452" mass="51183">MRGHASHGNTRLGCRSINGCRSEKHDVAFLFFCRRNRSQEKSKPCNCDLLFNPGENHCVHTQSAVVIMACSTSVKEEVLLSMNATKAYIRLSIPEVHEIRGLLMLLHKMIMGVRKTHDSEWTALRTMYSGLVIEDSQLGLHDKLLCKDPQYRQTQWLDLMKVTSDNEERDYDLAIRPCPCFGEWRASLLAVFSSAPSVSIAYCSYKELDRILAEGSIGNCPAAFCNESVRLIVTFKRVIDVELSNSGGMMRDVSSKDNLLNLLRVRKITDARFYYEVSKEAAGRSSLKTEQLVGQLPIMNSWSPRPSWFSRRALMSRCLMIMGIHKIHHAGTHHQSYKPTKVPFFLVVQIRLFQLGIGNASQSGILTAGKRGSFPEDLGSCGVTMSGDCNQWNWYIELEFLVKACNCGSSEEDDAPMPHSDIIKAMLEHWFLAFWCCPMMAQQEHWPNKLTV</sequence>
<organism evidence="1 2">
    <name type="scientific">Papaver somniferum</name>
    <name type="common">Opium poppy</name>
    <dbReference type="NCBI Taxonomy" id="3469"/>
    <lineage>
        <taxon>Eukaryota</taxon>
        <taxon>Viridiplantae</taxon>
        <taxon>Streptophyta</taxon>
        <taxon>Embryophyta</taxon>
        <taxon>Tracheophyta</taxon>
        <taxon>Spermatophyta</taxon>
        <taxon>Magnoliopsida</taxon>
        <taxon>Ranunculales</taxon>
        <taxon>Papaveraceae</taxon>
        <taxon>Papaveroideae</taxon>
        <taxon>Papaver</taxon>
    </lineage>
</organism>
<accession>A0A4Y7L4U9</accession>
<protein>
    <submittedName>
        <fullName evidence="1">Uncharacterized protein</fullName>
    </submittedName>
</protein>
<dbReference type="Gramene" id="RZC80564">
    <property type="protein sequence ID" value="RZC80564"/>
    <property type="gene ID" value="C5167_043143"/>
</dbReference>
<dbReference type="Proteomes" id="UP000316621">
    <property type="component" value="Chromosome 10"/>
</dbReference>
<dbReference type="EMBL" id="CM010724">
    <property type="protein sequence ID" value="RZC80564.1"/>
    <property type="molecule type" value="Genomic_DNA"/>
</dbReference>
<name>A0A4Y7L4U9_PAPSO</name>
<gene>
    <name evidence="1" type="ORF">C5167_043143</name>
</gene>
<evidence type="ECO:0000313" key="2">
    <source>
        <dbReference type="Proteomes" id="UP000316621"/>
    </source>
</evidence>
<reference evidence="1 2" key="1">
    <citation type="journal article" date="2018" name="Science">
        <title>The opium poppy genome and morphinan production.</title>
        <authorList>
            <person name="Guo L."/>
            <person name="Winzer T."/>
            <person name="Yang X."/>
            <person name="Li Y."/>
            <person name="Ning Z."/>
            <person name="He Z."/>
            <person name="Teodor R."/>
            <person name="Lu Y."/>
            <person name="Bowser T.A."/>
            <person name="Graham I.A."/>
            <person name="Ye K."/>
        </authorList>
    </citation>
    <scope>NUCLEOTIDE SEQUENCE [LARGE SCALE GENOMIC DNA]</scope>
    <source>
        <strain evidence="2">cv. HN1</strain>
        <tissue evidence="1">Leaves</tissue>
    </source>
</reference>
<keyword evidence="2" id="KW-1185">Reference proteome</keyword>
<evidence type="ECO:0000313" key="1">
    <source>
        <dbReference type="EMBL" id="RZC80564.1"/>
    </source>
</evidence>
<proteinExistence type="predicted"/>
<dbReference type="AlphaFoldDB" id="A0A4Y7L4U9"/>